<gene>
    <name evidence="1" type="ORF">SAMN05660226_02872</name>
</gene>
<dbReference type="Proteomes" id="UP000190541">
    <property type="component" value="Unassembled WGS sequence"/>
</dbReference>
<dbReference type="AlphaFoldDB" id="A0A1T5DNZ5"/>
<protein>
    <submittedName>
        <fullName evidence="1">Uncharacterized protein</fullName>
    </submittedName>
</protein>
<reference evidence="1 2" key="1">
    <citation type="submission" date="2017-02" db="EMBL/GenBank/DDBJ databases">
        <authorList>
            <person name="Peterson S.W."/>
        </authorList>
    </citation>
    <scope>NUCLEOTIDE SEQUENCE [LARGE SCALE GENOMIC DNA]</scope>
    <source>
        <strain evidence="1 2">DSM 22899</strain>
    </source>
</reference>
<dbReference type="EMBL" id="FUYS01000007">
    <property type="protein sequence ID" value="SKB73300.1"/>
    <property type="molecule type" value="Genomic_DNA"/>
</dbReference>
<keyword evidence="2" id="KW-1185">Reference proteome</keyword>
<name>A0A1T5DNZ5_9SPHI</name>
<accession>A0A1T5DNZ5</accession>
<dbReference type="STRING" id="623280.SAMN05660226_02872"/>
<organism evidence="1 2">
    <name type="scientific">Parapedobacter luteus</name>
    <dbReference type="NCBI Taxonomy" id="623280"/>
    <lineage>
        <taxon>Bacteria</taxon>
        <taxon>Pseudomonadati</taxon>
        <taxon>Bacteroidota</taxon>
        <taxon>Sphingobacteriia</taxon>
        <taxon>Sphingobacteriales</taxon>
        <taxon>Sphingobacteriaceae</taxon>
        <taxon>Parapedobacter</taxon>
    </lineage>
</organism>
<sequence>MPQSNKCWHYDNYKTIKREKLTMFIAKQYEKDNSFFAISYQWVNM</sequence>
<proteinExistence type="predicted"/>
<evidence type="ECO:0000313" key="1">
    <source>
        <dbReference type="EMBL" id="SKB73300.1"/>
    </source>
</evidence>
<evidence type="ECO:0000313" key="2">
    <source>
        <dbReference type="Proteomes" id="UP000190541"/>
    </source>
</evidence>